<keyword evidence="1" id="KW-1133">Transmembrane helix</keyword>
<gene>
    <name evidence="2" type="ORF">J7W16_10890</name>
</gene>
<keyword evidence="1" id="KW-0812">Transmembrane</keyword>
<dbReference type="Proteomes" id="UP000678228">
    <property type="component" value="Unassembled WGS sequence"/>
</dbReference>
<proteinExistence type="predicted"/>
<comment type="caution">
    <text evidence="2">The sequence shown here is derived from an EMBL/GenBank/DDBJ whole genome shotgun (WGS) entry which is preliminary data.</text>
</comment>
<evidence type="ECO:0000313" key="3">
    <source>
        <dbReference type="Proteomes" id="UP000678228"/>
    </source>
</evidence>
<name>A0A941APB9_9BACI</name>
<sequence length="170" mass="19547">MALGVGLVFLSPVLLLLIPSFVANTIHHTSGSWHVIIPKEGYITYGVAFIFLCLAPFIVFIYDMKKKSIIIALILVFFSGVFFYLASFHFISIGGKSIMYREGYFKEEYHYSWDDVKKAEYYEVPRSDGFSTYNIFFEDGNTVSLKENGIVRNYRRAIYAKLSERNIAVE</sequence>
<protein>
    <submittedName>
        <fullName evidence="2">Uncharacterized protein</fullName>
    </submittedName>
</protein>
<dbReference type="AlphaFoldDB" id="A0A941APB9"/>
<accession>A0A941APB9</accession>
<reference evidence="2" key="1">
    <citation type="submission" date="2021-03" db="EMBL/GenBank/DDBJ databases">
        <title>Bacillus suaedae sp. nov., isolated from Suaeda aralocaspica.</title>
        <authorList>
            <person name="Lei R.F.R."/>
        </authorList>
    </citation>
    <scope>NUCLEOTIDE SEQUENCE</scope>
    <source>
        <strain evidence="2">YZJH907-2</strain>
    </source>
</reference>
<evidence type="ECO:0000256" key="1">
    <source>
        <dbReference type="SAM" id="Phobius"/>
    </source>
</evidence>
<dbReference type="EMBL" id="JAGKSQ010000004">
    <property type="protein sequence ID" value="MBP3951641.1"/>
    <property type="molecule type" value="Genomic_DNA"/>
</dbReference>
<keyword evidence="3" id="KW-1185">Reference proteome</keyword>
<evidence type="ECO:0000313" key="2">
    <source>
        <dbReference type="EMBL" id="MBP3951641.1"/>
    </source>
</evidence>
<feature type="transmembrane region" description="Helical" evidence="1">
    <location>
        <begin position="69"/>
        <end position="91"/>
    </location>
</feature>
<keyword evidence="1" id="KW-0472">Membrane</keyword>
<organism evidence="2 3">
    <name type="scientific">Halalkalibacter suaedae</name>
    <dbReference type="NCBI Taxonomy" id="2822140"/>
    <lineage>
        <taxon>Bacteria</taxon>
        <taxon>Bacillati</taxon>
        <taxon>Bacillota</taxon>
        <taxon>Bacilli</taxon>
        <taxon>Bacillales</taxon>
        <taxon>Bacillaceae</taxon>
        <taxon>Halalkalibacter</taxon>
    </lineage>
</organism>
<feature type="transmembrane region" description="Helical" evidence="1">
    <location>
        <begin position="42"/>
        <end position="62"/>
    </location>
</feature>